<evidence type="ECO:0000256" key="1">
    <source>
        <dbReference type="ARBA" id="ARBA00000085"/>
    </source>
</evidence>
<dbReference type="EC" id="2.7.13.3" evidence="2"/>
<dbReference type="EMBL" id="AP027081">
    <property type="protein sequence ID" value="BDU78452.1"/>
    <property type="molecule type" value="Genomic_DNA"/>
</dbReference>
<dbReference type="InterPro" id="IPR004358">
    <property type="entry name" value="Sig_transdc_His_kin-like_C"/>
</dbReference>
<feature type="modified residue" description="4-aspartylphosphate" evidence="4">
    <location>
        <position position="58"/>
    </location>
</feature>
<dbReference type="InterPro" id="IPR001789">
    <property type="entry name" value="Sig_transdc_resp-reg_receiver"/>
</dbReference>
<feature type="domain" description="Histidine kinase" evidence="6">
    <location>
        <begin position="158"/>
        <end position="381"/>
    </location>
</feature>
<dbReference type="InterPro" id="IPR005467">
    <property type="entry name" value="His_kinase_dom"/>
</dbReference>
<dbReference type="InterPro" id="IPR036890">
    <property type="entry name" value="HATPase_C_sf"/>
</dbReference>
<dbReference type="InterPro" id="IPR036097">
    <property type="entry name" value="HisK_dim/P_sf"/>
</dbReference>
<feature type="domain" description="Response regulatory" evidence="7">
    <location>
        <begin position="400"/>
        <end position="517"/>
    </location>
</feature>
<dbReference type="SUPFAM" id="SSF55874">
    <property type="entry name" value="ATPase domain of HSP90 chaperone/DNA topoisomerase II/histidine kinase"/>
    <property type="match status" value="1"/>
</dbReference>
<dbReference type="Pfam" id="PF00072">
    <property type="entry name" value="Response_reg"/>
    <property type="match status" value="2"/>
</dbReference>
<feature type="coiled-coil region" evidence="5">
    <location>
        <begin position="122"/>
        <end position="149"/>
    </location>
</feature>
<dbReference type="SUPFAM" id="SSF47384">
    <property type="entry name" value="Homodimeric domain of signal transducing histidine kinase"/>
    <property type="match status" value="1"/>
</dbReference>
<evidence type="ECO:0000256" key="5">
    <source>
        <dbReference type="SAM" id="Coils"/>
    </source>
</evidence>
<keyword evidence="5" id="KW-0175">Coiled coil</keyword>
<evidence type="ECO:0000256" key="2">
    <source>
        <dbReference type="ARBA" id="ARBA00012438"/>
    </source>
</evidence>
<dbReference type="RefSeq" id="WP_316410711.1">
    <property type="nucleotide sequence ID" value="NZ_AP027081.1"/>
</dbReference>
<dbReference type="InterPro" id="IPR011006">
    <property type="entry name" value="CheY-like_superfamily"/>
</dbReference>
<dbReference type="PROSITE" id="PS50109">
    <property type="entry name" value="HIS_KIN"/>
    <property type="match status" value="1"/>
</dbReference>
<dbReference type="GO" id="GO:0000155">
    <property type="term" value="F:phosphorelay sensor kinase activity"/>
    <property type="evidence" value="ECO:0007669"/>
    <property type="project" value="InterPro"/>
</dbReference>
<dbReference type="CDD" id="cd00082">
    <property type="entry name" value="HisKA"/>
    <property type="match status" value="1"/>
</dbReference>
<feature type="modified residue" description="4-aspartylphosphate" evidence="4">
    <location>
        <position position="452"/>
    </location>
</feature>
<dbReference type="Pfam" id="PF02518">
    <property type="entry name" value="HATPase_c"/>
    <property type="match status" value="1"/>
</dbReference>
<dbReference type="InterPro" id="IPR003661">
    <property type="entry name" value="HisK_dim/P_dom"/>
</dbReference>
<dbReference type="PROSITE" id="PS50110">
    <property type="entry name" value="RESPONSE_REGULATORY"/>
    <property type="match status" value="2"/>
</dbReference>
<evidence type="ECO:0000256" key="4">
    <source>
        <dbReference type="PROSITE-ProRule" id="PRU00169"/>
    </source>
</evidence>
<dbReference type="Gene3D" id="3.30.565.10">
    <property type="entry name" value="Histidine kinase-like ATPase, C-terminal domain"/>
    <property type="match status" value="1"/>
</dbReference>
<gene>
    <name evidence="8" type="ORF">METESE_34100</name>
</gene>
<comment type="catalytic activity">
    <reaction evidence="1">
        <text>ATP + protein L-histidine = ADP + protein N-phospho-L-histidine.</text>
        <dbReference type="EC" id="2.7.13.3"/>
    </reaction>
</comment>
<sequence length="518" mass="54937">MSAGPEGALILAVEDDLGLAELIREEMTARGWGFLHAATGAAALDLLAAHTPDLVLLDFSLPDMNARQLLARTAMPPFLVTTGSGDERTAVEMMKQGARDYLVKDAHFLEALPGAVERALLAVHTERRLAEAQTQLRAADEQLRHARKMESLGRMAEGIAHDFNNLFQAIQGNLELAADPDQPPESTRAAAGRALRVLAKAAVLARRMLDFTGKGFLHTEALDAAALVREVLDGQIAFPGAAAVHLVEPGPLPPVEGDASQLREVLAGLVANAREAQGPGGAPIEVALAHVVPADLQGGQWIHRPDTEAPMVALSVRDQGGGMTPDVLDRAFDPFFSTHRPGRGLGLSAALGILKAHGAGLWIATAPGGGTWVRALLPQARAADPGPAPADTDAHAGRKALLLVDDDEDLQETLAEYLRDILGYDLIQARDGAEAVEAWRLYGAQVGLILMDATMPRMNGPDAFRLIRELDPGAQAVLCSGFSEAAGARAAQDGGFLAFLKKPFSLRTLQETVKRYVP</sequence>
<keyword evidence="3 4" id="KW-0597">Phosphoprotein</keyword>
<keyword evidence="9" id="KW-1185">Reference proteome</keyword>
<evidence type="ECO:0000313" key="8">
    <source>
        <dbReference type="EMBL" id="BDU78452.1"/>
    </source>
</evidence>
<dbReference type="PANTHER" id="PTHR43065">
    <property type="entry name" value="SENSOR HISTIDINE KINASE"/>
    <property type="match status" value="1"/>
</dbReference>
<accession>A0AA48H2J6</accession>
<organism evidence="8 9">
    <name type="scientific">Mesoterricola sediminis</name>
    <dbReference type="NCBI Taxonomy" id="2927980"/>
    <lineage>
        <taxon>Bacteria</taxon>
        <taxon>Pseudomonadati</taxon>
        <taxon>Acidobacteriota</taxon>
        <taxon>Holophagae</taxon>
        <taxon>Holophagales</taxon>
        <taxon>Holophagaceae</taxon>
        <taxon>Mesoterricola</taxon>
    </lineage>
</organism>
<evidence type="ECO:0000259" key="6">
    <source>
        <dbReference type="PROSITE" id="PS50109"/>
    </source>
</evidence>
<dbReference type="Gene3D" id="1.10.287.130">
    <property type="match status" value="1"/>
</dbReference>
<dbReference type="SMART" id="SM00448">
    <property type="entry name" value="REC"/>
    <property type="match status" value="2"/>
</dbReference>
<dbReference type="Proteomes" id="UP001228113">
    <property type="component" value="Chromosome"/>
</dbReference>
<evidence type="ECO:0000259" key="7">
    <source>
        <dbReference type="PROSITE" id="PS50110"/>
    </source>
</evidence>
<dbReference type="Gene3D" id="3.40.50.2300">
    <property type="match status" value="2"/>
</dbReference>
<dbReference type="PRINTS" id="PR00344">
    <property type="entry name" value="BCTRLSENSOR"/>
</dbReference>
<dbReference type="CDD" id="cd00156">
    <property type="entry name" value="REC"/>
    <property type="match status" value="1"/>
</dbReference>
<feature type="domain" description="Response regulatory" evidence="7">
    <location>
        <begin position="9"/>
        <end position="119"/>
    </location>
</feature>
<dbReference type="SUPFAM" id="SSF52172">
    <property type="entry name" value="CheY-like"/>
    <property type="match status" value="2"/>
</dbReference>
<protein>
    <recommendedName>
        <fullName evidence="2">histidine kinase</fullName>
        <ecNumber evidence="2">2.7.13.3</ecNumber>
    </recommendedName>
</protein>
<dbReference type="AlphaFoldDB" id="A0AA48H2J6"/>
<evidence type="ECO:0000313" key="9">
    <source>
        <dbReference type="Proteomes" id="UP001228113"/>
    </source>
</evidence>
<evidence type="ECO:0000256" key="3">
    <source>
        <dbReference type="ARBA" id="ARBA00022553"/>
    </source>
</evidence>
<proteinExistence type="predicted"/>
<dbReference type="KEGG" id="msea:METESE_34100"/>
<dbReference type="InterPro" id="IPR003594">
    <property type="entry name" value="HATPase_dom"/>
</dbReference>
<reference evidence="8" key="1">
    <citation type="journal article" date="2023" name="Int. J. Syst. Evol. Microbiol.">
        <title>Mesoterricola silvestris gen. nov., sp. nov., Mesoterricola sediminis sp. nov., Geothrix oryzae sp. nov., Geothrix edaphica sp. nov., Geothrix rubra sp. nov., and Geothrix limicola sp. nov., six novel members of Acidobacteriota isolated from soils.</title>
        <authorList>
            <person name="Itoh H."/>
            <person name="Sugisawa Y."/>
            <person name="Mise K."/>
            <person name="Xu Z."/>
            <person name="Kuniyasu M."/>
            <person name="Ushijima N."/>
            <person name="Kawano K."/>
            <person name="Kobayashi E."/>
            <person name="Shiratori Y."/>
            <person name="Masuda Y."/>
            <person name="Senoo K."/>
        </authorList>
    </citation>
    <scope>NUCLEOTIDE SEQUENCE</scope>
    <source>
        <strain evidence="8">W786</strain>
    </source>
</reference>
<dbReference type="SMART" id="SM00387">
    <property type="entry name" value="HATPase_c"/>
    <property type="match status" value="1"/>
</dbReference>
<name>A0AA48H2J6_9BACT</name>
<dbReference type="PANTHER" id="PTHR43065:SF42">
    <property type="entry name" value="TWO-COMPONENT SENSOR PPRA"/>
    <property type="match status" value="1"/>
</dbReference>